<dbReference type="GO" id="GO:0005576">
    <property type="term" value="C:extracellular region"/>
    <property type="evidence" value="ECO:0007669"/>
    <property type="project" value="UniProtKB-SubCell"/>
</dbReference>
<dbReference type="GeneID" id="54483331"/>
<organism evidence="13 14">
    <name type="scientific">Pseudovirgaria hyperparasitica</name>
    <dbReference type="NCBI Taxonomy" id="470096"/>
    <lineage>
        <taxon>Eukaryota</taxon>
        <taxon>Fungi</taxon>
        <taxon>Dikarya</taxon>
        <taxon>Ascomycota</taxon>
        <taxon>Pezizomycotina</taxon>
        <taxon>Dothideomycetes</taxon>
        <taxon>Dothideomycetes incertae sedis</taxon>
        <taxon>Acrospermales</taxon>
        <taxon>Acrospermaceae</taxon>
        <taxon>Pseudovirgaria</taxon>
    </lineage>
</organism>
<keyword evidence="4" id="KW-0479">Metal-binding</keyword>
<feature type="compositionally biased region" description="Low complexity" evidence="12">
    <location>
        <begin position="303"/>
        <end position="315"/>
    </location>
</feature>
<dbReference type="RefSeq" id="XP_033605618.1">
    <property type="nucleotide sequence ID" value="XM_033742277.1"/>
</dbReference>
<dbReference type="OrthoDB" id="2019572at2759"/>
<sequence length="541" mass="57116">MLAFAGISQAHLAAFTKGMYCLNGNNPAHPDLNTDIPVRPLYELEKADWWFQHDRKCDAAPPPAGNFLEIPANGQFTVEIAKNQAFTSLSYDGSKAGTWPDGENHPDSYGPSTKGEDCVGGNGGFLHAQDEQSAAGTAFAISYGPLSAVTMENLVVFTTKYHTPWQRVTTYEAPDLPACPEEGCTCAWLWVPKGCGQPNMYMQGHKCKVTGAKPTAKKLAAAKPPVYCEGDASKCVKGAKQMIAWNQKSGNNIETEEHRSPGYNANCGWTEGAQTDIFETGNSVNSTSTPPPQGKPGSPSKPTPTFTTLTRSPSKTPSPPSANGNSTAPVPGGNTPQSPYGNAPQSPYGATPPSQSKTPGAPGPDKGDTYKPPSDMPSSPPKAENSTTPEHDTNSPSDAPVTPHCESPSTPEINPNAPQPPYNNTSPDQPAGNTPQSPQSETPSSPVPDSSAPTPAPAPAPETQPNTPQPPAQDTPSSPPAPGSPDASTPPQQSPPSYEESPQQPQEEQPPVDKHDVPKPSPDVETPSSGYYRFHRRGDRF</sequence>
<name>A0A6A6WLU0_9PEZI</name>
<feature type="compositionally biased region" description="Low complexity" evidence="12">
    <location>
        <begin position="434"/>
        <end position="453"/>
    </location>
</feature>
<feature type="region of interest" description="Disordered" evidence="12">
    <location>
        <begin position="279"/>
        <end position="541"/>
    </location>
</feature>
<evidence type="ECO:0000256" key="6">
    <source>
        <dbReference type="ARBA" id="ARBA00023002"/>
    </source>
</evidence>
<comment type="similarity">
    <text evidence="11">Belongs to the polysaccharide monooxygenase AA14 family.</text>
</comment>
<proteinExistence type="inferred from homology"/>
<evidence type="ECO:0000256" key="2">
    <source>
        <dbReference type="ARBA" id="ARBA00004613"/>
    </source>
</evidence>
<evidence type="ECO:0000256" key="8">
    <source>
        <dbReference type="ARBA" id="ARBA00023033"/>
    </source>
</evidence>
<evidence type="ECO:0000256" key="12">
    <source>
        <dbReference type="SAM" id="MobiDB-lite"/>
    </source>
</evidence>
<evidence type="ECO:0000256" key="11">
    <source>
        <dbReference type="ARBA" id="ARBA00046340"/>
    </source>
</evidence>
<feature type="compositionally biased region" description="Polar residues" evidence="12">
    <location>
        <begin position="322"/>
        <end position="345"/>
    </location>
</feature>
<evidence type="ECO:0000256" key="5">
    <source>
        <dbReference type="ARBA" id="ARBA00022729"/>
    </source>
</evidence>
<accession>A0A6A6WLU0</accession>
<comment type="cofactor">
    <cofactor evidence="1">
        <name>Cu(2+)</name>
        <dbReference type="ChEBI" id="CHEBI:29036"/>
    </cofactor>
</comment>
<keyword evidence="9" id="KW-1015">Disulfide bond</keyword>
<feature type="compositionally biased region" description="Polar residues" evidence="12">
    <location>
        <begin position="422"/>
        <end position="433"/>
    </location>
</feature>
<keyword evidence="6" id="KW-0560">Oxidoreductase</keyword>
<evidence type="ECO:0000256" key="3">
    <source>
        <dbReference type="ARBA" id="ARBA00022525"/>
    </source>
</evidence>
<feature type="compositionally biased region" description="Low complexity" evidence="12">
    <location>
        <begin position="484"/>
        <end position="509"/>
    </location>
</feature>
<feature type="compositionally biased region" description="Pro residues" evidence="12">
    <location>
        <begin position="289"/>
        <end position="302"/>
    </location>
</feature>
<gene>
    <name evidence="13" type="ORF">EJ05DRAFT_447590</name>
</gene>
<dbReference type="EMBL" id="ML996565">
    <property type="protein sequence ID" value="KAF2763167.1"/>
    <property type="molecule type" value="Genomic_DNA"/>
</dbReference>
<dbReference type="GO" id="GO:0046872">
    <property type="term" value="F:metal ion binding"/>
    <property type="evidence" value="ECO:0007669"/>
    <property type="project" value="UniProtKB-KW"/>
</dbReference>
<keyword evidence="14" id="KW-1185">Reference proteome</keyword>
<dbReference type="AlphaFoldDB" id="A0A6A6WLU0"/>
<keyword evidence="5" id="KW-0732">Signal</keyword>
<evidence type="ECO:0000313" key="14">
    <source>
        <dbReference type="Proteomes" id="UP000799437"/>
    </source>
</evidence>
<reference evidence="13" key="1">
    <citation type="journal article" date="2020" name="Stud. Mycol.">
        <title>101 Dothideomycetes genomes: a test case for predicting lifestyles and emergence of pathogens.</title>
        <authorList>
            <person name="Haridas S."/>
            <person name="Albert R."/>
            <person name="Binder M."/>
            <person name="Bloem J."/>
            <person name="Labutti K."/>
            <person name="Salamov A."/>
            <person name="Andreopoulos B."/>
            <person name="Baker S."/>
            <person name="Barry K."/>
            <person name="Bills G."/>
            <person name="Bluhm B."/>
            <person name="Cannon C."/>
            <person name="Castanera R."/>
            <person name="Culley D."/>
            <person name="Daum C."/>
            <person name="Ezra D."/>
            <person name="Gonzalez J."/>
            <person name="Henrissat B."/>
            <person name="Kuo A."/>
            <person name="Liang C."/>
            <person name="Lipzen A."/>
            <person name="Lutzoni F."/>
            <person name="Magnuson J."/>
            <person name="Mondo S."/>
            <person name="Nolan M."/>
            <person name="Ohm R."/>
            <person name="Pangilinan J."/>
            <person name="Park H.-J."/>
            <person name="Ramirez L."/>
            <person name="Alfaro M."/>
            <person name="Sun H."/>
            <person name="Tritt A."/>
            <person name="Yoshinaga Y."/>
            <person name="Zwiers L.-H."/>
            <person name="Turgeon B."/>
            <person name="Goodwin S."/>
            <person name="Spatafora J."/>
            <person name="Crous P."/>
            <person name="Grigoriev I."/>
        </authorList>
    </citation>
    <scope>NUCLEOTIDE SEQUENCE</scope>
    <source>
        <strain evidence="13">CBS 121739</strain>
    </source>
</reference>
<keyword evidence="7" id="KW-0186">Copper</keyword>
<evidence type="ECO:0000313" key="13">
    <source>
        <dbReference type="EMBL" id="KAF2763167.1"/>
    </source>
</evidence>
<evidence type="ECO:0000256" key="4">
    <source>
        <dbReference type="ARBA" id="ARBA00022723"/>
    </source>
</evidence>
<keyword evidence="8" id="KW-0503">Monooxygenase</keyword>
<keyword evidence="10" id="KW-0325">Glycoprotein</keyword>
<evidence type="ECO:0000256" key="1">
    <source>
        <dbReference type="ARBA" id="ARBA00001973"/>
    </source>
</evidence>
<evidence type="ECO:0000256" key="9">
    <source>
        <dbReference type="ARBA" id="ARBA00023157"/>
    </source>
</evidence>
<evidence type="ECO:0000256" key="7">
    <source>
        <dbReference type="ARBA" id="ARBA00023008"/>
    </source>
</evidence>
<protein>
    <submittedName>
        <fullName evidence="13">Uncharacterized protein</fullName>
    </submittedName>
</protein>
<dbReference type="GO" id="GO:0004497">
    <property type="term" value="F:monooxygenase activity"/>
    <property type="evidence" value="ECO:0007669"/>
    <property type="project" value="UniProtKB-KW"/>
</dbReference>
<dbReference type="InterPro" id="IPR054497">
    <property type="entry name" value="LPMO_AA14"/>
</dbReference>
<evidence type="ECO:0000256" key="10">
    <source>
        <dbReference type="ARBA" id="ARBA00023180"/>
    </source>
</evidence>
<dbReference type="Pfam" id="PF22810">
    <property type="entry name" value="LPMO_AA14"/>
    <property type="match status" value="1"/>
</dbReference>
<feature type="compositionally biased region" description="Pro residues" evidence="12">
    <location>
        <begin position="454"/>
        <end position="483"/>
    </location>
</feature>
<comment type="subcellular location">
    <subcellularLocation>
        <location evidence="2">Secreted</location>
    </subcellularLocation>
</comment>
<keyword evidence="3" id="KW-0964">Secreted</keyword>
<dbReference type="Proteomes" id="UP000799437">
    <property type="component" value="Unassembled WGS sequence"/>
</dbReference>